<dbReference type="PRINTS" id="PR00507">
    <property type="entry name" value="N12N6MTFRASE"/>
</dbReference>
<evidence type="ECO:0000256" key="1">
    <source>
        <dbReference type="ARBA" id="ARBA00011900"/>
    </source>
</evidence>
<dbReference type="InterPro" id="IPR011639">
    <property type="entry name" value="MethylTrfase_TaqI-like_dom"/>
</dbReference>
<feature type="domain" description="Type II methyltransferase M.TaqI-like" evidence="6">
    <location>
        <begin position="558"/>
        <end position="813"/>
    </location>
</feature>
<evidence type="ECO:0000256" key="2">
    <source>
        <dbReference type="ARBA" id="ARBA00022603"/>
    </source>
</evidence>
<keyword evidence="7" id="KW-0540">Nuclease</keyword>
<dbReference type="InterPro" id="IPR029063">
    <property type="entry name" value="SAM-dependent_MTases_sf"/>
</dbReference>
<comment type="catalytic activity">
    <reaction evidence="5">
        <text>a 2'-deoxyadenosine in DNA + S-adenosyl-L-methionine = an N(6)-methyl-2'-deoxyadenosine in DNA + S-adenosyl-L-homocysteine + H(+)</text>
        <dbReference type="Rhea" id="RHEA:15197"/>
        <dbReference type="Rhea" id="RHEA-COMP:12418"/>
        <dbReference type="Rhea" id="RHEA-COMP:12419"/>
        <dbReference type="ChEBI" id="CHEBI:15378"/>
        <dbReference type="ChEBI" id="CHEBI:57856"/>
        <dbReference type="ChEBI" id="CHEBI:59789"/>
        <dbReference type="ChEBI" id="CHEBI:90615"/>
        <dbReference type="ChEBI" id="CHEBI:90616"/>
        <dbReference type="EC" id="2.1.1.72"/>
    </reaction>
</comment>
<protein>
    <recommendedName>
        <fullName evidence="1">site-specific DNA-methyltransferase (adenine-specific)</fullName>
        <ecNumber evidence="1">2.1.1.72</ecNumber>
    </recommendedName>
</protein>
<keyword evidence="2" id="KW-0489">Methyltransferase</keyword>
<keyword evidence="7" id="KW-0378">Hydrolase</keyword>
<dbReference type="REBASE" id="161886">
    <property type="entry name" value="SpuS1ORF8450P"/>
</dbReference>
<dbReference type="EMBL" id="CP017248">
    <property type="protein sequence ID" value="AOR31067.1"/>
    <property type="molecule type" value="Genomic_DNA"/>
</dbReference>
<dbReference type="RefSeq" id="WP_069777715.1">
    <property type="nucleotide sequence ID" value="NZ_CP017248.1"/>
</dbReference>
<keyword evidence="7" id="KW-0255">Endonuclease</keyword>
<dbReference type="KEGG" id="spun:BFF78_08450"/>
<evidence type="ECO:0000313" key="7">
    <source>
        <dbReference type="EMBL" id="AOR31067.1"/>
    </source>
</evidence>
<dbReference type="InterPro" id="IPR050953">
    <property type="entry name" value="N4_N6_ade-DNA_methylase"/>
</dbReference>
<dbReference type="EC" id="2.1.1.72" evidence="1"/>
<dbReference type="GO" id="GO:0032259">
    <property type="term" value="P:methylation"/>
    <property type="evidence" value="ECO:0007669"/>
    <property type="project" value="UniProtKB-KW"/>
</dbReference>
<sequence length="1386" mass="154868">MSTARTLVTDSVATVGGLLPYDLLVRIKEGKEQTGSKPADYRLYAKGDSVRDAAERSWGYLRGVWAAYQDALVRDGADADPGVHAVGVTTERWLLPLFEQLGFGALAPVPAPGLPSRDEEKDFEVSHQWAHIPVHLTGWNVPLDTRTTELAKQAPQSMVQEYLNRSADSTLWGVLSNGRQLRLLRESASLTGAAFIEFDLRAIFDGDRSDDFVLLWRLLHRTRFEPRGEGEPAATCPLEKWRTEAIDSGTRALKELRKGVEKALTVIGTGLIAHPDNADLRDALRTRDKNVRDDLHPALLRLAYRLLFLFVTEDRDLLLHPDATEQARDTYEKYFSTARLRRVARRTGTLHGDQWQALRLVIEGLGKPGGRPELGLPALGGLFEPTTTDAILDGLSLSNQSLYEAVRALSEVYDAKLGRPRKVDYRHLGADELGSVYESLLELEPRLGEGNEYVLAKLDGNDRKTSGSYYTPSPLIDCLLDSTLDPVIAQAVRSGTTQKEREDALLALTVCDPACGSGHFLVAAARRIARRLAEIRTDDPEPSAEDVRHALRDVISRCVYGVDLNEMAVELAKVSLWIEAMRPGRPLTFLDAHIKHGNGLLGTTPKLLAEGLPDDAFKPLEGDDSKHVTDLKKRNAAERTAWKIALRHGANQDALFAEEEVLAESNSAFGETVSAITGTDSEELEDVQNQAKAYRELTTSPDYIRALELADAWCAAFVWKKTKTATPPSLTTKSLLTLHSEDGGASLPHGTVEEVVRLREEYRFFHWHLEFPEVFRVPANAKAPGVDERTGWKGGFSCVLGNPPWETLEFKTEEYFATVAPKIANAPNQAARQALIDGLAESEDEADRELYAEYIADKRLSDGFSHLARWSARFPLAARGKLNTYPLFAEAASHGIAPRGRFGLVLQTGIATDATTAPFFSDLVRSKRLVSFLDFKNEAWVLSRDVHHSTRFCLLTVTGREEQVREASFAFGTWYMEDLPARRFTMPLEEILLVNPNTGNLPVFESRRDAEITFGVYSRVPVLLKEPDEYGRGGSNPWGLTFRQGLFNMASDSHLFKGKQELVDEGWQLTGNVFTRIDEEGKTRRYLPLYEAKMLHHFDHRLGTYEGQTQAQANVGTLPRVTPEQHDDPDFAPLPRYWVPEQDVDSGKRDKKGNRIMWAGVETRLADKKWYENWLLGWRDVARSTDTRTMISSALPAYGVGDKFLLAFAPDDAAVLLSVFNSFVFDYVTRQKLSGTALKYFVLRQLPAATRIEIAALDGLLGGNAMSWITSRSLELSYTSQDMAPFARHHRDEGAPFRWDGARRELLRAELDAALFHVYGLSHADVEYVMDTFPTVRKREEALLGTYRTKDLILDIYDRMENARAVGDEYRTVLDPPPGKGPRHAA</sequence>
<dbReference type="Pfam" id="PF07669">
    <property type="entry name" value="Eco57I"/>
    <property type="match status" value="1"/>
</dbReference>
<evidence type="ECO:0000313" key="8">
    <source>
        <dbReference type="Proteomes" id="UP000094960"/>
    </source>
</evidence>
<evidence type="ECO:0000256" key="5">
    <source>
        <dbReference type="ARBA" id="ARBA00047942"/>
    </source>
</evidence>
<dbReference type="PANTHER" id="PTHR33841">
    <property type="entry name" value="DNA METHYLTRANSFERASE YEEA-RELATED"/>
    <property type="match status" value="1"/>
</dbReference>
<keyword evidence="3" id="KW-0808">Transferase</keyword>
<dbReference type="PANTHER" id="PTHR33841:SF1">
    <property type="entry name" value="DNA METHYLTRANSFERASE A"/>
    <property type="match status" value="1"/>
</dbReference>
<evidence type="ECO:0000256" key="3">
    <source>
        <dbReference type="ARBA" id="ARBA00022679"/>
    </source>
</evidence>
<evidence type="ECO:0000259" key="6">
    <source>
        <dbReference type="Pfam" id="PF07669"/>
    </source>
</evidence>
<evidence type="ECO:0000256" key="4">
    <source>
        <dbReference type="ARBA" id="ARBA00022691"/>
    </source>
</evidence>
<organism evidence="7 8">
    <name type="scientific">Streptomyces fodineus</name>
    <dbReference type="NCBI Taxonomy" id="1904616"/>
    <lineage>
        <taxon>Bacteria</taxon>
        <taxon>Bacillati</taxon>
        <taxon>Actinomycetota</taxon>
        <taxon>Actinomycetes</taxon>
        <taxon>Kitasatosporales</taxon>
        <taxon>Streptomycetaceae</taxon>
        <taxon>Streptomyces</taxon>
    </lineage>
</organism>
<dbReference type="Gene3D" id="3.40.50.150">
    <property type="entry name" value="Vaccinia Virus protein VP39"/>
    <property type="match status" value="2"/>
</dbReference>
<keyword evidence="4" id="KW-0949">S-adenosyl-L-methionine</keyword>
<accession>A0A1D7Y624</accession>
<name>A0A1D7Y624_9ACTN</name>
<reference evidence="8" key="1">
    <citation type="submission" date="2016-09" db="EMBL/GenBank/DDBJ databases">
        <title>Streptomyces puniciscabiei strain:TW1S1 Genome sequencing and assembly.</title>
        <authorList>
            <person name="Kim M.-K."/>
            <person name="Kim S.B."/>
        </authorList>
    </citation>
    <scope>NUCLEOTIDE SEQUENCE [LARGE SCALE GENOMIC DNA]</scope>
    <source>
        <strain evidence="8">TW1S1</strain>
    </source>
</reference>
<dbReference type="GO" id="GO:0006304">
    <property type="term" value="P:DNA modification"/>
    <property type="evidence" value="ECO:0007669"/>
    <property type="project" value="InterPro"/>
</dbReference>
<keyword evidence="8" id="KW-1185">Reference proteome</keyword>
<dbReference type="Proteomes" id="UP000094960">
    <property type="component" value="Chromosome"/>
</dbReference>
<gene>
    <name evidence="7" type="ORF">BFF78_08450</name>
</gene>
<dbReference type="GO" id="GO:0004519">
    <property type="term" value="F:endonuclease activity"/>
    <property type="evidence" value="ECO:0007669"/>
    <property type="project" value="UniProtKB-KW"/>
</dbReference>
<dbReference type="SUPFAM" id="SSF53335">
    <property type="entry name" value="S-adenosyl-L-methionine-dependent methyltransferases"/>
    <property type="match status" value="1"/>
</dbReference>
<dbReference type="GO" id="GO:0009007">
    <property type="term" value="F:site-specific DNA-methyltransferase (adenine-specific) activity"/>
    <property type="evidence" value="ECO:0007669"/>
    <property type="project" value="UniProtKB-EC"/>
</dbReference>
<proteinExistence type="predicted"/>